<accession>A0A6G1IZE7</accession>
<evidence type="ECO:0000313" key="1">
    <source>
        <dbReference type="EMBL" id="KAF2683622.1"/>
    </source>
</evidence>
<gene>
    <name evidence="1" type="ORF">K458DRAFT_418596</name>
</gene>
<reference evidence="1" key="1">
    <citation type="journal article" date="2020" name="Stud. Mycol.">
        <title>101 Dothideomycetes genomes: a test case for predicting lifestyles and emergence of pathogens.</title>
        <authorList>
            <person name="Haridas S."/>
            <person name="Albert R."/>
            <person name="Binder M."/>
            <person name="Bloem J."/>
            <person name="Labutti K."/>
            <person name="Salamov A."/>
            <person name="Andreopoulos B."/>
            <person name="Baker S."/>
            <person name="Barry K."/>
            <person name="Bills G."/>
            <person name="Bluhm B."/>
            <person name="Cannon C."/>
            <person name="Castanera R."/>
            <person name="Culley D."/>
            <person name="Daum C."/>
            <person name="Ezra D."/>
            <person name="Gonzalez J."/>
            <person name="Henrissat B."/>
            <person name="Kuo A."/>
            <person name="Liang C."/>
            <person name="Lipzen A."/>
            <person name="Lutzoni F."/>
            <person name="Magnuson J."/>
            <person name="Mondo S."/>
            <person name="Nolan M."/>
            <person name="Ohm R."/>
            <person name="Pangilinan J."/>
            <person name="Park H.-J."/>
            <person name="Ramirez L."/>
            <person name="Alfaro M."/>
            <person name="Sun H."/>
            <person name="Tritt A."/>
            <person name="Yoshinaga Y."/>
            <person name="Zwiers L.-H."/>
            <person name="Turgeon B."/>
            <person name="Goodwin S."/>
            <person name="Spatafora J."/>
            <person name="Crous P."/>
            <person name="Grigoriev I."/>
        </authorList>
    </citation>
    <scope>NUCLEOTIDE SEQUENCE</scope>
    <source>
        <strain evidence="1">CBS 122367</strain>
    </source>
</reference>
<protein>
    <submittedName>
        <fullName evidence="1">Uncharacterized protein</fullName>
    </submittedName>
</protein>
<dbReference type="EMBL" id="MU005583">
    <property type="protein sequence ID" value="KAF2683622.1"/>
    <property type="molecule type" value="Genomic_DNA"/>
</dbReference>
<dbReference type="Proteomes" id="UP000799291">
    <property type="component" value="Unassembled WGS sequence"/>
</dbReference>
<name>A0A6G1IZE7_9PLEO</name>
<evidence type="ECO:0000313" key="2">
    <source>
        <dbReference type="Proteomes" id="UP000799291"/>
    </source>
</evidence>
<sequence length="295" mass="32276">MASEIPEYFLPRNWDYPPTGPIKLGNVLTSLKEPHRPLATIKPDADRTIPTSKNFAKIETENEKSGGFAIMTTFLSGLLGAGADAGFDVEKSSKRAFTFDRLDTTYVDTTDPDSENAEKTKYEEYIERCIKAPAVLRYLERKRFRKHVYVITGIKIVSGAKCSTTDSRATEVLAGAQVDGTILSGGMVPMGGGPEIHGGRAKKLKISWEGSTEFVLAFKVSKVRVDQSGKVKREEEYLKGAFLEVKPEKGEPVKLAVDVVKQTSVEEGFSATTVVEGDELIAFGVPEADEGDQED</sequence>
<dbReference type="AlphaFoldDB" id="A0A6G1IZE7"/>
<proteinExistence type="predicted"/>
<dbReference type="OrthoDB" id="4500473at2759"/>
<organism evidence="1 2">
    <name type="scientific">Lentithecium fluviatile CBS 122367</name>
    <dbReference type="NCBI Taxonomy" id="1168545"/>
    <lineage>
        <taxon>Eukaryota</taxon>
        <taxon>Fungi</taxon>
        <taxon>Dikarya</taxon>
        <taxon>Ascomycota</taxon>
        <taxon>Pezizomycotina</taxon>
        <taxon>Dothideomycetes</taxon>
        <taxon>Pleosporomycetidae</taxon>
        <taxon>Pleosporales</taxon>
        <taxon>Massarineae</taxon>
        <taxon>Lentitheciaceae</taxon>
        <taxon>Lentithecium</taxon>
    </lineage>
</organism>
<keyword evidence="2" id="KW-1185">Reference proteome</keyword>